<evidence type="ECO:0000256" key="1">
    <source>
        <dbReference type="ARBA" id="ARBA00023157"/>
    </source>
</evidence>
<evidence type="ECO:0000259" key="3">
    <source>
        <dbReference type="PROSITE" id="PS51352"/>
    </source>
</evidence>
<dbReference type="Proteomes" id="UP001418222">
    <property type="component" value="Unassembled WGS sequence"/>
</dbReference>
<dbReference type="PANTHER" id="PTHR46115">
    <property type="entry name" value="THIOREDOXIN-LIKE PROTEIN 1"/>
    <property type="match status" value="1"/>
</dbReference>
<organism evidence="4 5">
    <name type="scientific">Platanthera zijinensis</name>
    <dbReference type="NCBI Taxonomy" id="2320716"/>
    <lineage>
        <taxon>Eukaryota</taxon>
        <taxon>Viridiplantae</taxon>
        <taxon>Streptophyta</taxon>
        <taxon>Embryophyta</taxon>
        <taxon>Tracheophyta</taxon>
        <taxon>Spermatophyta</taxon>
        <taxon>Magnoliopsida</taxon>
        <taxon>Liliopsida</taxon>
        <taxon>Asparagales</taxon>
        <taxon>Orchidaceae</taxon>
        <taxon>Orchidoideae</taxon>
        <taxon>Orchideae</taxon>
        <taxon>Orchidinae</taxon>
        <taxon>Platanthera</taxon>
    </lineage>
</organism>
<feature type="domain" description="Thioredoxin" evidence="3">
    <location>
        <begin position="1"/>
        <end position="98"/>
    </location>
</feature>
<evidence type="ECO:0000313" key="5">
    <source>
        <dbReference type="Proteomes" id="UP001418222"/>
    </source>
</evidence>
<comment type="caution">
    <text evidence="4">The sequence shown here is derived from an EMBL/GenBank/DDBJ whole genome shotgun (WGS) entry which is preliminary data.</text>
</comment>
<proteinExistence type="inferred from homology"/>
<keyword evidence="5" id="KW-1185">Reference proteome</keyword>
<protein>
    <submittedName>
        <fullName evidence="4">Thioredoxin H1</fullName>
    </submittedName>
</protein>
<comment type="similarity">
    <text evidence="2">Belongs to the thioredoxin family. Plant F-type subfamily.</text>
</comment>
<dbReference type="InterPro" id="IPR017937">
    <property type="entry name" value="Thioredoxin_CS"/>
</dbReference>
<dbReference type="CDD" id="cd02947">
    <property type="entry name" value="TRX_family"/>
    <property type="match status" value="1"/>
</dbReference>
<accession>A0AAP0AY46</accession>
<dbReference type="PRINTS" id="PR00421">
    <property type="entry name" value="THIOREDOXIN"/>
</dbReference>
<dbReference type="PROSITE" id="PS51352">
    <property type="entry name" value="THIOREDOXIN_2"/>
    <property type="match status" value="1"/>
</dbReference>
<sequence>MTHAVVDFTATWCGPCRTIAPIFADLAKKFPNVLFLKVDVDELKSVAQDWAIEAMPTFIFLKDGTIVDKIVGAQRDELPRKIALHSSMPLNRVETAVEKTRRTGEPSRPCVCTDGSGLAGRIEETLNGAGNAKERRKKISAILAKLIRRDRAHAAAARAFRESVEQRLEALERDFFLGEADRPGGPSAQSSPGRCIAQIRDHARRINLGCTTLSSYFNPLAPPRTRRRERGR</sequence>
<name>A0AAP0AY46_9ASPA</name>
<dbReference type="Gene3D" id="3.40.30.10">
    <property type="entry name" value="Glutaredoxin"/>
    <property type="match status" value="1"/>
</dbReference>
<gene>
    <name evidence="4" type="primary">TRX1</name>
    <name evidence="4" type="ORF">KSP39_PZI021705</name>
</gene>
<dbReference type="InterPro" id="IPR036249">
    <property type="entry name" value="Thioredoxin-like_sf"/>
</dbReference>
<dbReference type="EMBL" id="JBBWWQ010000019">
    <property type="protein sequence ID" value="KAK8919055.1"/>
    <property type="molecule type" value="Genomic_DNA"/>
</dbReference>
<reference evidence="4 5" key="1">
    <citation type="journal article" date="2022" name="Nat. Plants">
        <title>Genomes of leafy and leafless Platanthera orchids illuminate the evolution of mycoheterotrophy.</title>
        <authorList>
            <person name="Li M.H."/>
            <person name="Liu K.W."/>
            <person name="Li Z."/>
            <person name="Lu H.C."/>
            <person name="Ye Q.L."/>
            <person name="Zhang D."/>
            <person name="Wang J.Y."/>
            <person name="Li Y.F."/>
            <person name="Zhong Z.M."/>
            <person name="Liu X."/>
            <person name="Yu X."/>
            <person name="Liu D.K."/>
            <person name="Tu X.D."/>
            <person name="Liu B."/>
            <person name="Hao Y."/>
            <person name="Liao X.Y."/>
            <person name="Jiang Y.T."/>
            <person name="Sun W.H."/>
            <person name="Chen J."/>
            <person name="Chen Y.Q."/>
            <person name="Ai Y."/>
            <person name="Zhai J.W."/>
            <person name="Wu S.S."/>
            <person name="Zhou Z."/>
            <person name="Hsiao Y.Y."/>
            <person name="Wu W.L."/>
            <person name="Chen Y.Y."/>
            <person name="Lin Y.F."/>
            <person name="Hsu J.L."/>
            <person name="Li C.Y."/>
            <person name="Wang Z.W."/>
            <person name="Zhao X."/>
            <person name="Zhong W.Y."/>
            <person name="Ma X.K."/>
            <person name="Ma L."/>
            <person name="Huang J."/>
            <person name="Chen G.Z."/>
            <person name="Huang M.Z."/>
            <person name="Huang L."/>
            <person name="Peng D.H."/>
            <person name="Luo Y.B."/>
            <person name="Zou S.Q."/>
            <person name="Chen S.P."/>
            <person name="Lan S."/>
            <person name="Tsai W.C."/>
            <person name="Van de Peer Y."/>
            <person name="Liu Z.J."/>
        </authorList>
    </citation>
    <scope>NUCLEOTIDE SEQUENCE [LARGE SCALE GENOMIC DNA]</scope>
    <source>
        <strain evidence="4">Lor287</strain>
    </source>
</reference>
<dbReference type="Pfam" id="PF00085">
    <property type="entry name" value="Thioredoxin"/>
    <property type="match status" value="1"/>
</dbReference>
<evidence type="ECO:0000313" key="4">
    <source>
        <dbReference type="EMBL" id="KAK8919055.1"/>
    </source>
</evidence>
<dbReference type="InterPro" id="IPR013766">
    <property type="entry name" value="Thioredoxin_domain"/>
</dbReference>
<dbReference type="SUPFAM" id="SSF52833">
    <property type="entry name" value="Thioredoxin-like"/>
    <property type="match status" value="1"/>
</dbReference>
<evidence type="ECO:0000256" key="2">
    <source>
        <dbReference type="ARBA" id="ARBA00038337"/>
    </source>
</evidence>
<dbReference type="PROSITE" id="PS00194">
    <property type="entry name" value="THIOREDOXIN_1"/>
    <property type="match status" value="1"/>
</dbReference>
<keyword evidence="1" id="KW-1015">Disulfide bond</keyword>
<dbReference type="AlphaFoldDB" id="A0AAP0AY46"/>